<evidence type="ECO:0000259" key="7">
    <source>
        <dbReference type="PROSITE" id="PS50110"/>
    </source>
</evidence>
<feature type="domain" description="Response regulatory" evidence="7">
    <location>
        <begin position="3"/>
        <end position="120"/>
    </location>
</feature>
<dbReference type="PROSITE" id="PS50110">
    <property type="entry name" value="RESPONSE_REGULATORY"/>
    <property type="match status" value="1"/>
</dbReference>
<reference evidence="8" key="1">
    <citation type="submission" date="2020-12" db="EMBL/GenBank/DDBJ databases">
        <title>Clostridium thailandense sp. nov., a novel acetogenic bacterium isolated from peat land soil in Thailand.</title>
        <authorList>
            <person name="Chaikitkaew S."/>
            <person name="Birkeland N.K."/>
        </authorList>
    </citation>
    <scope>NUCLEOTIDE SEQUENCE</scope>
    <source>
        <strain evidence="8">PL3</strain>
    </source>
</reference>
<evidence type="ECO:0000259" key="6">
    <source>
        <dbReference type="PROSITE" id="PS01124"/>
    </source>
</evidence>
<accession>A0A949TRA4</accession>
<keyword evidence="4" id="KW-0238">DNA-binding</keyword>
<dbReference type="GO" id="GO:0003700">
    <property type="term" value="F:DNA-binding transcription factor activity"/>
    <property type="evidence" value="ECO:0007669"/>
    <property type="project" value="InterPro"/>
</dbReference>
<evidence type="ECO:0000256" key="4">
    <source>
        <dbReference type="ARBA" id="ARBA00023125"/>
    </source>
</evidence>
<proteinExistence type="predicted"/>
<keyword evidence="2 5" id="KW-0597">Phosphoprotein</keyword>
<feature type="domain" description="HTH araC/xylS-type" evidence="6">
    <location>
        <begin position="435"/>
        <end position="534"/>
    </location>
</feature>
<dbReference type="InterPro" id="IPR018060">
    <property type="entry name" value="HTH_AraC"/>
</dbReference>
<evidence type="ECO:0000256" key="2">
    <source>
        <dbReference type="ARBA" id="ARBA00022553"/>
    </source>
</evidence>
<dbReference type="InterPro" id="IPR041522">
    <property type="entry name" value="CdaR_GGDEF"/>
</dbReference>
<dbReference type="SMART" id="SM00448">
    <property type="entry name" value="REC"/>
    <property type="match status" value="1"/>
</dbReference>
<sequence length="535" mass="62033">MYKILIVEDEELVRKSIVNKIDWKAIGFSEVFDAEDGEVGLELALKIKPDVLLTDIAMPFMDGLELSEKLLKEFPNTKIIIISGYDEFEYARKAIDLGVNNYVLKPIISSRLTDYLTKIKNQLDEKNLENNKLLQIKRQITETLPLLKEKFFNSLINEGISEEEISSDLKNLNINFIGNLFIVCVLEIDSLNNLISKCESNYISSLNIDLLKIISDSIGNSGFVFNDNLNRKVIIYSIEDYKSKIFEMEIYDSLLSIKNTIKNNLHITVTIGIGTLVSQLKNLKTSYNEALNALEHKFLMGENNIYSINNKTNETLSFYFPFKKIDDLLFKVKFESLERVKISFDSFFTDLINFSNISSENIKLIMFELINQIQKLLLNLEDKKSTNHTLYLNIYREINICETLDDVKRLLWKYVESTYSNMHVVGNNRNLQTVEKAKKFIKENYWNPDLSLDTVANFVSVSSCYLSIIFKKENNETFIEYVTKLRMEKAKEFLIVNNLKPSEVAFKIGFRDPHYFSICFKKHIGFSPSEFKNAK</sequence>
<dbReference type="CDD" id="cd17536">
    <property type="entry name" value="REC_YesN-like"/>
    <property type="match status" value="1"/>
</dbReference>
<name>A0A949TRA4_9CLOT</name>
<comment type="caution">
    <text evidence="8">The sequence shown here is derived from an EMBL/GenBank/DDBJ whole genome shotgun (WGS) entry which is preliminary data.</text>
</comment>
<dbReference type="Pfam" id="PF12833">
    <property type="entry name" value="HTH_18"/>
    <property type="match status" value="1"/>
</dbReference>
<dbReference type="PANTHER" id="PTHR42713:SF3">
    <property type="entry name" value="TRANSCRIPTIONAL REGULATORY PROTEIN HPTR"/>
    <property type="match status" value="1"/>
</dbReference>
<protein>
    <submittedName>
        <fullName evidence="8">Response regulator</fullName>
    </submittedName>
</protein>
<dbReference type="PANTHER" id="PTHR42713">
    <property type="entry name" value="HISTIDINE KINASE-RELATED"/>
    <property type="match status" value="1"/>
</dbReference>
<evidence type="ECO:0000256" key="1">
    <source>
        <dbReference type="ARBA" id="ARBA00022490"/>
    </source>
</evidence>
<dbReference type="Proteomes" id="UP000694308">
    <property type="component" value="Unassembled WGS sequence"/>
</dbReference>
<keyword evidence="9" id="KW-1185">Reference proteome</keyword>
<dbReference type="AlphaFoldDB" id="A0A949TRA4"/>
<dbReference type="PROSITE" id="PS01124">
    <property type="entry name" value="HTH_ARAC_FAMILY_2"/>
    <property type="match status" value="1"/>
</dbReference>
<gene>
    <name evidence="8" type="ORF">I6U48_13625</name>
</gene>
<dbReference type="InterPro" id="IPR051552">
    <property type="entry name" value="HptR"/>
</dbReference>
<feature type="modified residue" description="4-aspartylphosphate" evidence="5">
    <location>
        <position position="55"/>
    </location>
</feature>
<dbReference type="EMBL" id="JAEEGC010000061">
    <property type="protein sequence ID" value="MBV7273942.1"/>
    <property type="molecule type" value="Genomic_DNA"/>
</dbReference>
<dbReference type="SMART" id="SM00342">
    <property type="entry name" value="HTH_ARAC"/>
    <property type="match status" value="1"/>
</dbReference>
<dbReference type="Pfam" id="PF17853">
    <property type="entry name" value="GGDEF_2"/>
    <property type="match status" value="1"/>
</dbReference>
<dbReference type="GO" id="GO:0000160">
    <property type="term" value="P:phosphorelay signal transduction system"/>
    <property type="evidence" value="ECO:0007669"/>
    <property type="project" value="UniProtKB-KW"/>
</dbReference>
<dbReference type="InterPro" id="IPR001789">
    <property type="entry name" value="Sig_transdc_resp-reg_receiver"/>
</dbReference>
<evidence type="ECO:0000256" key="5">
    <source>
        <dbReference type="PROSITE-ProRule" id="PRU00169"/>
    </source>
</evidence>
<dbReference type="Pfam" id="PF00072">
    <property type="entry name" value="Response_reg"/>
    <property type="match status" value="1"/>
</dbReference>
<evidence type="ECO:0000313" key="8">
    <source>
        <dbReference type="EMBL" id="MBV7273942.1"/>
    </source>
</evidence>
<keyword evidence="1" id="KW-0963">Cytoplasm</keyword>
<organism evidence="8 9">
    <name type="scientific">Clostridium thailandense</name>
    <dbReference type="NCBI Taxonomy" id="2794346"/>
    <lineage>
        <taxon>Bacteria</taxon>
        <taxon>Bacillati</taxon>
        <taxon>Bacillota</taxon>
        <taxon>Clostridia</taxon>
        <taxon>Eubacteriales</taxon>
        <taxon>Clostridiaceae</taxon>
        <taxon>Clostridium</taxon>
    </lineage>
</organism>
<evidence type="ECO:0000313" key="9">
    <source>
        <dbReference type="Proteomes" id="UP000694308"/>
    </source>
</evidence>
<keyword evidence="3" id="KW-0902">Two-component regulatory system</keyword>
<dbReference type="RefSeq" id="WP_218321010.1">
    <property type="nucleotide sequence ID" value="NZ_JAEEGC010000061.1"/>
</dbReference>
<evidence type="ECO:0000256" key="3">
    <source>
        <dbReference type="ARBA" id="ARBA00023012"/>
    </source>
</evidence>
<dbReference type="GO" id="GO:0043565">
    <property type="term" value="F:sequence-specific DNA binding"/>
    <property type="evidence" value="ECO:0007669"/>
    <property type="project" value="InterPro"/>
</dbReference>